<organism evidence="1 2">
    <name type="scientific">Nocardioides fonticola</name>
    <dbReference type="NCBI Taxonomy" id="450363"/>
    <lineage>
        <taxon>Bacteria</taxon>
        <taxon>Bacillati</taxon>
        <taxon>Actinomycetota</taxon>
        <taxon>Actinomycetes</taxon>
        <taxon>Propionibacteriales</taxon>
        <taxon>Nocardioidaceae</taxon>
        <taxon>Nocardioides</taxon>
    </lineage>
</organism>
<dbReference type="Proteomes" id="UP001501495">
    <property type="component" value="Unassembled WGS sequence"/>
</dbReference>
<protein>
    <submittedName>
        <fullName evidence="1">Uncharacterized protein</fullName>
    </submittedName>
</protein>
<evidence type="ECO:0000313" key="1">
    <source>
        <dbReference type="EMBL" id="GAA4115756.1"/>
    </source>
</evidence>
<sequence>MIEVDIGLIRKKWNPQTGHLEFFIDADFGDHPPSRDVITQIADETSHTVGQNVVGVCANQWLLTPQGWSGVLKPVPTMDAILEWFEVFARAFPHVQGRVIAPSSREPRDLPTRLRRAATPAAHVAYTTSDLRAVPEGDRGPLWLVDATLTRFIADRAVTWAYQRGCRQYLNRLTVDWWTEVLGVDYAPAIAQARERYRVRLLTRTSDPLSERSAFLGSHGQATFHARDDRLDWRETLDLVRPTLLWSPPNTDLAFIAMTNRPGFWRPERQVTPWPHISEPDLRYNSPLLASFTPDAYGIQILTDAHLARAHDLTGWLTTPLPGGRYLVEHPDLAAWYAQPEPHPDVLAKARADFGDMILTTDHITTHNPWTDHT</sequence>
<dbReference type="RefSeq" id="WP_344732669.1">
    <property type="nucleotide sequence ID" value="NZ_BAAAZH010000012.1"/>
</dbReference>
<proteinExistence type="predicted"/>
<dbReference type="EMBL" id="BAAAZH010000012">
    <property type="protein sequence ID" value="GAA4115756.1"/>
    <property type="molecule type" value="Genomic_DNA"/>
</dbReference>
<name>A0ABP7XGU9_9ACTN</name>
<reference evidence="2" key="1">
    <citation type="journal article" date="2019" name="Int. J. Syst. Evol. Microbiol.">
        <title>The Global Catalogue of Microorganisms (GCM) 10K type strain sequencing project: providing services to taxonomists for standard genome sequencing and annotation.</title>
        <authorList>
            <consortium name="The Broad Institute Genomics Platform"/>
            <consortium name="The Broad Institute Genome Sequencing Center for Infectious Disease"/>
            <person name="Wu L."/>
            <person name="Ma J."/>
        </authorList>
    </citation>
    <scope>NUCLEOTIDE SEQUENCE [LARGE SCALE GENOMIC DNA]</scope>
    <source>
        <strain evidence="2">JCM 16703</strain>
    </source>
</reference>
<comment type="caution">
    <text evidence="1">The sequence shown here is derived from an EMBL/GenBank/DDBJ whole genome shotgun (WGS) entry which is preliminary data.</text>
</comment>
<gene>
    <name evidence="1" type="ORF">GCM10022215_14840</name>
</gene>
<keyword evidence="2" id="KW-1185">Reference proteome</keyword>
<evidence type="ECO:0000313" key="2">
    <source>
        <dbReference type="Proteomes" id="UP001501495"/>
    </source>
</evidence>
<accession>A0ABP7XGU9</accession>